<organism evidence="1 2">
    <name type="scientific">Pseudomonas marginalis</name>
    <name type="common">Pseudomonas panacis</name>
    <dbReference type="NCBI Taxonomy" id="298"/>
    <lineage>
        <taxon>Bacteria</taxon>
        <taxon>Pseudomonadati</taxon>
        <taxon>Pseudomonadota</taxon>
        <taxon>Gammaproteobacteria</taxon>
        <taxon>Pseudomonadales</taxon>
        <taxon>Pseudomonadaceae</taxon>
        <taxon>Pseudomonas</taxon>
    </lineage>
</organism>
<name>A0A9X9BWW7_PSEMA</name>
<comment type="caution">
    <text evidence="1">The sequence shown here is derived from an EMBL/GenBank/DDBJ whole genome shotgun (WGS) entry which is preliminary data.</text>
</comment>
<accession>A0A9X9BWW7</accession>
<dbReference type="AlphaFoldDB" id="A0A9X9BWW7"/>
<reference evidence="1 2" key="1">
    <citation type="submission" date="2019-06" db="EMBL/GenBank/DDBJ databases">
        <title>Pseudomonas bimorpha sp. nov. isolated from bovine raw milk and skim milk concentrate.</title>
        <authorList>
            <person name="Hofmann K."/>
            <person name="Huptas C."/>
            <person name="Doll E."/>
            <person name="Scherer S."/>
            <person name="Wenning M."/>
        </authorList>
    </citation>
    <scope>NUCLEOTIDE SEQUENCE [LARGE SCALE GENOMIC DNA]</scope>
    <source>
        <strain evidence="1 2">DSM 13124</strain>
    </source>
</reference>
<dbReference type="RefSeq" id="WP_065948507.1">
    <property type="nucleotide sequence ID" value="NZ_FNSU01000001.1"/>
</dbReference>
<dbReference type="OrthoDB" id="7013311at2"/>
<gene>
    <name evidence="1" type="ORF">FIV41_02665</name>
</gene>
<evidence type="ECO:0000313" key="1">
    <source>
        <dbReference type="EMBL" id="TWR63038.1"/>
    </source>
</evidence>
<sequence length="182" mass="20514">MSERLAWAEWWAFPWEHAHEDWRGDKYTSISVLYHSRRSAPDGLTSIAACLPPAPHPTVLRLALASTEQLNLALTLVHGTFNPEAAPPLSESQHLWCMRLSKALPPTMLSPDADPLQLLSSWIEPDTWQRLRLRFPRNRVCAVEKSNISLENSSSRLNTLWQAVVWRVTTSANAPLSLDSNA</sequence>
<evidence type="ECO:0000313" key="2">
    <source>
        <dbReference type="Proteomes" id="UP000316123"/>
    </source>
</evidence>
<dbReference type="EMBL" id="VFEQ01000001">
    <property type="protein sequence ID" value="TWR63038.1"/>
    <property type="molecule type" value="Genomic_DNA"/>
</dbReference>
<dbReference type="Proteomes" id="UP000316123">
    <property type="component" value="Unassembled WGS sequence"/>
</dbReference>
<proteinExistence type="predicted"/>
<protein>
    <submittedName>
        <fullName evidence="1">Type III secretion protein</fullName>
    </submittedName>
</protein>